<dbReference type="InterPro" id="IPR013022">
    <property type="entry name" value="Xyl_isomerase-like_TIM-brl"/>
</dbReference>
<comment type="caution">
    <text evidence="2">The sequence shown here is derived from an EMBL/GenBank/DDBJ whole genome shotgun (WGS) entry which is preliminary data.</text>
</comment>
<accession>A0A7X6HXC5</accession>
<dbReference type="Proteomes" id="UP000578686">
    <property type="component" value="Unassembled WGS sequence"/>
</dbReference>
<sequence length="329" mass="36297">MCYGFDGERPLERSLAQRGSSRRNVLRGTLATAAAGAVAATGLATAAPAAAAPAAAPAQGRRPSGRPLVPPGQISIQLWTVRDDLNGERGFDATLREIAKMGYPRVEQAGGFFGRSAKELRRFYDRLGIKATSSHEGVSETNTALDTKIANAKALGQSYINVPYLASENADDWRRWADRMNEEAARAKRAGIKYGYHNHAHEFTVDLGRGRTPWSILTERLDRRLVHLEIDLYWAVRGGIESGDGVKDPEGFALEVIRRAPQKTLQYHVKDRNPETGGFADVGTGHIDFPRIFRAHSVKEYIVENDTPDVTPLQTARVGYRYLRGPKCR</sequence>
<evidence type="ECO:0000313" key="3">
    <source>
        <dbReference type="Proteomes" id="UP000578686"/>
    </source>
</evidence>
<dbReference type="InterPro" id="IPR036237">
    <property type="entry name" value="Xyl_isomerase-like_sf"/>
</dbReference>
<dbReference type="Pfam" id="PF01261">
    <property type="entry name" value="AP_endonuc_2"/>
    <property type="match status" value="1"/>
</dbReference>
<name>A0A7X6HXC5_9ACTN</name>
<evidence type="ECO:0000259" key="1">
    <source>
        <dbReference type="Pfam" id="PF01261"/>
    </source>
</evidence>
<proteinExistence type="predicted"/>
<dbReference type="GO" id="GO:0016853">
    <property type="term" value="F:isomerase activity"/>
    <property type="evidence" value="ECO:0007669"/>
    <property type="project" value="UniProtKB-KW"/>
</dbReference>
<gene>
    <name evidence="2" type="ORF">HCN56_02070</name>
</gene>
<dbReference type="AlphaFoldDB" id="A0A7X6HXC5"/>
<dbReference type="PANTHER" id="PTHR12110">
    <property type="entry name" value="HYDROXYPYRUVATE ISOMERASE"/>
    <property type="match status" value="1"/>
</dbReference>
<dbReference type="InterPro" id="IPR050312">
    <property type="entry name" value="IolE/XylAMocC-like"/>
</dbReference>
<organism evidence="2 3">
    <name type="scientific">Streptomyces lonarensis</name>
    <dbReference type="NCBI Taxonomy" id="700599"/>
    <lineage>
        <taxon>Bacteria</taxon>
        <taxon>Bacillati</taxon>
        <taxon>Actinomycetota</taxon>
        <taxon>Actinomycetes</taxon>
        <taxon>Kitasatosporales</taxon>
        <taxon>Streptomycetaceae</taxon>
        <taxon>Streptomyces</taxon>
    </lineage>
</organism>
<dbReference type="EMBL" id="JAAVJD010000006">
    <property type="protein sequence ID" value="NJQ04393.1"/>
    <property type="molecule type" value="Genomic_DNA"/>
</dbReference>
<dbReference type="RefSeq" id="WP_167967692.1">
    <property type="nucleotide sequence ID" value="NZ_BHZG01000081.1"/>
</dbReference>
<evidence type="ECO:0000313" key="2">
    <source>
        <dbReference type="EMBL" id="NJQ04393.1"/>
    </source>
</evidence>
<dbReference type="SUPFAM" id="SSF51658">
    <property type="entry name" value="Xylose isomerase-like"/>
    <property type="match status" value="1"/>
</dbReference>
<feature type="domain" description="Xylose isomerase-like TIM barrel" evidence="1">
    <location>
        <begin position="96"/>
        <end position="295"/>
    </location>
</feature>
<protein>
    <submittedName>
        <fullName evidence="2">Sugar phosphate isomerase/epimerase</fullName>
    </submittedName>
</protein>
<reference evidence="2 3" key="1">
    <citation type="submission" date="2020-03" db="EMBL/GenBank/DDBJ databases">
        <title>Draft genome of Streptomyces sp. ventii, isolated from the Axial Seamount in the Pacific Ocean, and resequencing of the two type strains Streptomyces lonarensis strain NCL 716 and Streptomyces bohaiensis strain 11A07.</title>
        <authorList>
            <person name="Loughran R.M."/>
            <person name="Pfannmuller K.M."/>
            <person name="Wasson B.J."/>
            <person name="Deadmond M.C."/>
            <person name="Paddock B.E."/>
            <person name="Koyack M.J."/>
            <person name="Gallegos D.A."/>
            <person name="Mitchell E.A."/>
            <person name="Ushijima B."/>
            <person name="Saw J.H."/>
            <person name="Mcphail K.L."/>
            <person name="Videau P."/>
        </authorList>
    </citation>
    <scope>NUCLEOTIDE SEQUENCE [LARGE SCALE GENOMIC DNA]</scope>
    <source>
        <strain evidence="2 3">NCL716</strain>
    </source>
</reference>
<dbReference type="PROSITE" id="PS51318">
    <property type="entry name" value="TAT"/>
    <property type="match status" value="1"/>
</dbReference>
<keyword evidence="3" id="KW-1185">Reference proteome</keyword>
<dbReference type="Gene3D" id="3.20.20.150">
    <property type="entry name" value="Divalent-metal-dependent TIM barrel enzymes"/>
    <property type="match status" value="1"/>
</dbReference>
<keyword evidence="2" id="KW-0413">Isomerase</keyword>
<dbReference type="InterPro" id="IPR006311">
    <property type="entry name" value="TAT_signal"/>
</dbReference>
<dbReference type="PANTHER" id="PTHR12110:SF41">
    <property type="entry name" value="INOSOSE DEHYDRATASE"/>
    <property type="match status" value="1"/>
</dbReference>